<name>A0AAW1CJR4_9HEMI</name>
<protein>
    <submittedName>
        <fullName evidence="1">Uncharacterized protein</fullName>
    </submittedName>
</protein>
<comment type="caution">
    <text evidence="1">The sequence shown here is derived from an EMBL/GenBank/DDBJ whole genome shotgun (WGS) entry which is preliminary data.</text>
</comment>
<gene>
    <name evidence="1" type="ORF">O3M35_003345</name>
</gene>
<dbReference type="AlphaFoldDB" id="A0AAW1CJR4"/>
<dbReference type="Proteomes" id="UP001461498">
    <property type="component" value="Unassembled WGS sequence"/>
</dbReference>
<evidence type="ECO:0000313" key="2">
    <source>
        <dbReference type="Proteomes" id="UP001461498"/>
    </source>
</evidence>
<proteinExistence type="predicted"/>
<evidence type="ECO:0000313" key="1">
    <source>
        <dbReference type="EMBL" id="KAK9498784.1"/>
    </source>
</evidence>
<organism evidence="1 2">
    <name type="scientific">Rhynocoris fuscipes</name>
    <dbReference type="NCBI Taxonomy" id="488301"/>
    <lineage>
        <taxon>Eukaryota</taxon>
        <taxon>Metazoa</taxon>
        <taxon>Ecdysozoa</taxon>
        <taxon>Arthropoda</taxon>
        <taxon>Hexapoda</taxon>
        <taxon>Insecta</taxon>
        <taxon>Pterygota</taxon>
        <taxon>Neoptera</taxon>
        <taxon>Paraneoptera</taxon>
        <taxon>Hemiptera</taxon>
        <taxon>Heteroptera</taxon>
        <taxon>Panheteroptera</taxon>
        <taxon>Cimicomorpha</taxon>
        <taxon>Reduviidae</taxon>
        <taxon>Harpactorinae</taxon>
        <taxon>Harpactorini</taxon>
        <taxon>Rhynocoris</taxon>
    </lineage>
</organism>
<reference evidence="1 2" key="1">
    <citation type="submission" date="2022-12" db="EMBL/GenBank/DDBJ databases">
        <title>Chromosome-level genome assembly of true bugs.</title>
        <authorList>
            <person name="Ma L."/>
            <person name="Li H."/>
        </authorList>
    </citation>
    <scope>NUCLEOTIDE SEQUENCE [LARGE SCALE GENOMIC DNA]</scope>
    <source>
        <strain evidence="1">Lab_2022b</strain>
    </source>
</reference>
<keyword evidence="2" id="KW-1185">Reference proteome</keyword>
<dbReference type="EMBL" id="JAPXFL010000012">
    <property type="protein sequence ID" value="KAK9498784.1"/>
    <property type="molecule type" value="Genomic_DNA"/>
</dbReference>
<sequence length="87" mass="10482">MVVENFHKKMMYGEPGGRKVRGRQSLRWLNDLEDDLRRTIVERFNKEMRNGDPGGRKVRRWIHLVKKNERDEITNNAEYKGCHSNKR</sequence>
<accession>A0AAW1CJR4</accession>